<evidence type="ECO:0000256" key="1">
    <source>
        <dbReference type="SAM" id="MobiDB-lite"/>
    </source>
</evidence>
<protein>
    <submittedName>
        <fullName evidence="2">Uncharacterized protein</fullName>
    </submittedName>
</protein>
<accession>A0AAD9HVC5</accession>
<keyword evidence="3" id="KW-1185">Reference proteome</keyword>
<organism evidence="2 3">
    <name type="scientific">Phyllachora maydis</name>
    <dbReference type="NCBI Taxonomy" id="1825666"/>
    <lineage>
        <taxon>Eukaryota</taxon>
        <taxon>Fungi</taxon>
        <taxon>Dikarya</taxon>
        <taxon>Ascomycota</taxon>
        <taxon>Pezizomycotina</taxon>
        <taxon>Sordariomycetes</taxon>
        <taxon>Sordariomycetidae</taxon>
        <taxon>Phyllachorales</taxon>
        <taxon>Phyllachoraceae</taxon>
        <taxon>Phyllachora</taxon>
    </lineage>
</organism>
<sequence length="135" mass="14850">MYYRPPTPAKPAKITPAVRRAAVYKAKRRESAKAYAAAAKKEDLRRSKYTTSGNAGRYTTDFGLIANKDNNNAYNRAYVPPTNAEEEKEKEEEDSSSDDNGVNSSTSDSADKGKGSGVRKRSKGASRCEDTLLYK</sequence>
<evidence type="ECO:0000313" key="3">
    <source>
        <dbReference type="Proteomes" id="UP001217918"/>
    </source>
</evidence>
<dbReference type="EMBL" id="JAQQPM010000001">
    <property type="protein sequence ID" value="KAK2066349.1"/>
    <property type="molecule type" value="Genomic_DNA"/>
</dbReference>
<feature type="compositionally biased region" description="Basic and acidic residues" evidence="1">
    <location>
        <begin position="126"/>
        <end position="135"/>
    </location>
</feature>
<feature type="compositionally biased region" description="Acidic residues" evidence="1">
    <location>
        <begin position="84"/>
        <end position="97"/>
    </location>
</feature>
<evidence type="ECO:0000313" key="2">
    <source>
        <dbReference type="EMBL" id="KAK2066349.1"/>
    </source>
</evidence>
<proteinExistence type="predicted"/>
<feature type="region of interest" description="Disordered" evidence="1">
    <location>
        <begin position="28"/>
        <end position="135"/>
    </location>
</feature>
<comment type="caution">
    <text evidence="2">The sequence shown here is derived from an EMBL/GenBank/DDBJ whole genome shotgun (WGS) entry which is preliminary data.</text>
</comment>
<name>A0AAD9HVC5_9PEZI</name>
<reference evidence="2" key="1">
    <citation type="journal article" date="2023" name="Mol. Plant Microbe Interact.">
        <title>Elucidating the Obligate Nature and Biological Capacity of an Invasive Fungal Corn Pathogen.</title>
        <authorList>
            <person name="MacCready J.S."/>
            <person name="Roggenkamp E.M."/>
            <person name="Gdanetz K."/>
            <person name="Chilvers M.I."/>
        </authorList>
    </citation>
    <scope>NUCLEOTIDE SEQUENCE</scope>
    <source>
        <strain evidence="2">PM02</strain>
    </source>
</reference>
<gene>
    <name evidence="2" type="ORF">P8C59_000178</name>
</gene>
<dbReference type="Proteomes" id="UP001217918">
    <property type="component" value="Unassembled WGS sequence"/>
</dbReference>
<dbReference type="AlphaFoldDB" id="A0AAD9HVC5"/>
<feature type="compositionally biased region" description="Low complexity" evidence="1">
    <location>
        <begin position="98"/>
        <end position="108"/>
    </location>
</feature>